<dbReference type="EMBL" id="CAFBLU010000006">
    <property type="protein sequence ID" value="CAB4867012.1"/>
    <property type="molecule type" value="Genomic_DNA"/>
</dbReference>
<proteinExistence type="predicted"/>
<gene>
    <name evidence="2" type="ORF">UFOPK3444_00509</name>
</gene>
<name>A0A6J7D7S2_9ZZZZ</name>
<sequence>MFNHHRGLWGYSGPTASGNGDLLIQGTGMGGPSLAAVVTDLIELGVKSFVRVGTAAAATSSCPAPGGILIARDAVASDGTSRSLTAGVHVVAADPGLVASAVADLSDSAALGRVLSCDLPQTPPSWADEHASDAIDMSTAALYALCESEGIPAVSLLVITGGETNPLAENDLNEAVCVAGSTATRLLQP</sequence>
<dbReference type="GO" id="GO:0009116">
    <property type="term" value="P:nucleoside metabolic process"/>
    <property type="evidence" value="ECO:0007669"/>
    <property type="project" value="InterPro"/>
</dbReference>
<dbReference type="PANTHER" id="PTHR43691">
    <property type="entry name" value="URIDINE PHOSPHORYLASE"/>
    <property type="match status" value="1"/>
</dbReference>
<dbReference type="GO" id="GO:0003824">
    <property type="term" value="F:catalytic activity"/>
    <property type="evidence" value="ECO:0007669"/>
    <property type="project" value="InterPro"/>
</dbReference>
<reference evidence="2" key="1">
    <citation type="submission" date="2020-05" db="EMBL/GenBank/DDBJ databases">
        <authorList>
            <person name="Chiriac C."/>
            <person name="Salcher M."/>
            <person name="Ghai R."/>
            <person name="Kavagutti S V."/>
        </authorList>
    </citation>
    <scope>NUCLEOTIDE SEQUENCE</scope>
</reference>
<protein>
    <submittedName>
        <fullName evidence="2">Unannotated protein</fullName>
    </submittedName>
</protein>
<evidence type="ECO:0000313" key="2">
    <source>
        <dbReference type="EMBL" id="CAB4867012.1"/>
    </source>
</evidence>
<dbReference type="SUPFAM" id="SSF53167">
    <property type="entry name" value="Purine and uridine phosphorylases"/>
    <property type="match status" value="1"/>
</dbReference>
<organism evidence="2">
    <name type="scientific">freshwater metagenome</name>
    <dbReference type="NCBI Taxonomy" id="449393"/>
    <lineage>
        <taxon>unclassified sequences</taxon>
        <taxon>metagenomes</taxon>
        <taxon>ecological metagenomes</taxon>
    </lineage>
</organism>
<dbReference type="PANTHER" id="PTHR43691:SF11">
    <property type="entry name" value="FI09636P-RELATED"/>
    <property type="match status" value="1"/>
</dbReference>
<dbReference type="AlphaFoldDB" id="A0A6J7D7S2"/>
<evidence type="ECO:0000259" key="1">
    <source>
        <dbReference type="Pfam" id="PF01048"/>
    </source>
</evidence>
<dbReference type="Pfam" id="PF01048">
    <property type="entry name" value="PNP_UDP_1"/>
    <property type="match status" value="1"/>
</dbReference>
<dbReference type="InterPro" id="IPR035994">
    <property type="entry name" value="Nucleoside_phosphorylase_sf"/>
</dbReference>
<feature type="domain" description="Nucleoside phosphorylase" evidence="1">
    <location>
        <begin position="18"/>
        <end position="181"/>
    </location>
</feature>
<accession>A0A6J7D7S2</accession>
<dbReference type="InterPro" id="IPR000845">
    <property type="entry name" value="Nucleoside_phosphorylase_d"/>
</dbReference>
<dbReference type="Gene3D" id="3.40.50.1580">
    <property type="entry name" value="Nucleoside phosphorylase domain"/>
    <property type="match status" value="1"/>
</dbReference>
<dbReference type="GO" id="GO:0005829">
    <property type="term" value="C:cytosol"/>
    <property type="evidence" value="ECO:0007669"/>
    <property type="project" value="TreeGrafter"/>
</dbReference>